<dbReference type="SUPFAM" id="SSF52540">
    <property type="entry name" value="P-loop containing nucleoside triphosphate hydrolases"/>
    <property type="match status" value="1"/>
</dbReference>
<dbReference type="InterPro" id="IPR036640">
    <property type="entry name" value="ABC1_TM_sf"/>
</dbReference>
<sequence length="488" mass="53675">QLRSLIYKHLTKLSFSFFDRIASGQVISRANSDIRSIQLLLAFGPLAMLSILSFFLALIFMLSIHPPLTFVTVACMPFVYVLAQKLRDKVFPLSWVTQGRMADLAMVVDENINGSRIVKSFAAERKQIELLAEKAQRLRWSSTALIDTRARFNPLIEALPRLGMASVLMYGGWLSINEKISIGGLIAFSSYVIMISVPFRMLGFVLLQAQRAAASSLRIFEILDEEPAITNKPSASKITSPLGNLSFRNVSFSYPNGENPLVLDDFNLEIVAGETVALVGRTGCGKSTVARLLPRFYDVTGGSILLEGTDIRDLLVEDLRTHINVIPDEPFLFSESIRNNIAFARPSAGKEEITAAAKAAQADDFIKDLNFGYEEVVGERGYTLSGGQRQRIVIARTLLANPKILILDDSTSSIDVETESLIHTALKELLQDRTTLVIAHRLSTIALADRVVLMDSGKVKAEGTHEYLLASSPEYESILASGAISTTE</sequence>
<evidence type="ECO:0000256" key="1">
    <source>
        <dbReference type="ARBA" id="ARBA00004651"/>
    </source>
</evidence>
<protein>
    <recommendedName>
        <fullName evidence="13">ABC transporter ATP-binding protein</fullName>
    </recommendedName>
</protein>
<comment type="subcellular location">
    <subcellularLocation>
        <location evidence="1">Cell membrane</location>
        <topology evidence="1">Multi-pass membrane protein</topology>
    </subcellularLocation>
</comment>
<dbReference type="InterPro" id="IPR027417">
    <property type="entry name" value="P-loop_NTPase"/>
</dbReference>
<evidence type="ECO:0008006" key="13">
    <source>
        <dbReference type="Google" id="ProtNLM"/>
    </source>
</evidence>
<dbReference type="InterPro" id="IPR003439">
    <property type="entry name" value="ABC_transporter-like_ATP-bd"/>
</dbReference>
<evidence type="ECO:0000256" key="7">
    <source>
        <dbReference type="ARBA" id="ARBA00022989"/>
    </source>
</evidence>
<feature type="non-terminal residue" evidence="12">
    <location>
        <position position="1"/>
    </location>
</feature>
<dbReference type="Gene3D" id="1.20.1560.10">
    <property type="entry name" value="ABC transporter type 1, transmembrane domain"/>
    <property type="match status" value="1"/>
</dbReference>
<name>A0A381VWE2_9ZZZZ</name>
<dbReference type="Pfam" id="PF00664">
    <property type="entry name" value="ABC_membrane"/>
    <property type="match status" value="1"/>
</dbReference>
<evidence type="ECO:0000256" key="3">
    <source>
        <dbReference type="ARBA" id="ARBA00022475"/>
    </source>
</evidence>
<dbReference type="GO" id="GO:0016887">
    <property type="term" value="F:ATP hydrolysis activity"/>
    <property type="evidence" value="ECO:0007669"/>
    <property type="project" value="InterPro"/>
</dbReference>
<evidence type="ECO:0000259" key="10">
    <source>
        <dbReference type="PROSITE" id="PS50893"/>
    </source>
</evidence>
<evidence type="ECO:0000256" key="8">
    <source>
        <dbReference type="ARBA" id="ARBA00023136"/>
    </source>
</evidence>
<evidence type="ECO:0000256" key="2">
    <source>
        <dbReference type="ARBA" id="ARBA00022448"/>
    </source>
</evidence>
<dbReference type="SMART" id="SM00382">
    <property type="entry name" value="AAA"/>
    <property type="match status" value="1"/>
</dbReference>
<dbReference type="InterPro" id="IPR017871">
    <property type="entry name" value="ABC_transporter-like_CS"/>
</dbReference>
<keyword evidence="2" id="KW-0813">Transport</keyword>
<dbReference type="GO" id="GO:0005886">
    <property type="term" value="C:plasma membrane"/>
    <property type="evidence" value="ECO:0007669"/>
    <property type="project" value="UniProtKB-SubCell"/>
</dbReference>
<dbReference type="PROSITE" id="PS00211">
    <property type="entry name" value="ABC_TRANSPORTER_1"/>
    <property type="match status" value="1"/>
</dbReference>
<dbReference type="EMBL" id="UINC01009934">
    <property type="protein sequence ID" value="SVA44401.1"/>
    <property type="molecule type" value="Genomic_DNA"/>
</dbReference>
<evidence type="ECO:0000256" key="6">
    <source>
        <dbReference type="ARBA" id="ARBA00022840"/>
    </source>
</evidence>
<dbReference type="InterPro" id="IPR011527">
    <property type="entry name" value="ABC1_TM_dom"/>
</dbReference>
<keyword evidence="7 9" id="KW-1133">Transmembrane helix</keyword>
<dbReference type="Pfam" id="PF00005">
    <property type="entry name" value="ABC_tran"/>
    <property type="match status" value="1"/>
</dbReference>
<keyword evidence="3" id="KW-1003">Cell membrane</keyword>
<dbReference type="CDD" id="cd18543">
    <property type="entry name" value="ABC_6TM_Rv0194_D1_like"/>
    <property type="match status" value="1"/>
</dbReference>
<evidence type="ECO:0000256" key="9">
    <source>
        <dbReference type="SAM" id="Phobius"/>
    </source>
</evidence>
<evidence type="ECO:0000256" key="4">
    <source>
        <dbReference type="ARBA" id="ARBA00022692"/>
    </source>
</evidence>
<keyword evidence="5" id="KW-0547">Nucleotide-binding</keyword>
<evidence type="ECO:0000313" key="12">
    <source>
        <dbReference type="EMBL" id="SVA44401.1"/>
    </source>
</evidence>
<dbReference type="Gene3D" id="3.40.50.300">
    <property type="entry name" value="P-loop containing nucleotide triphosphate hydrolases"/>
    <property type="match status" value="1"/>
</dbReference>
<feature type="domain" description="ABC transmembrane type-1" evidence="11">
    <location>
        <begin position="1"/>
        <end position="211"/>
    </location>
</feature>
<dbReference type="FunFam" id="3.40.50.300:FF:000221">
    <property type="entry name" value="Multidrug ABC transporter ATP-binding protein"/>
    <property type="match status" value="1"/>
</dbReference>
<dbReference type="GO" id="GO:0005524">
    <property type="term" value="F:ATP binding"/>
    <property type="evidence" value="ECO:0007669"/>
    <property type="project" value="UniProtKB-KW"/>
</dbReference>
<feature type="transmembrane region" description="Helical" evidence="9">
    <location>
        <begin position="39"/>
        <end position="61"/>
    </location>
</feature>
<dbReference type="InterPro" id="IPR039421">
    <property type="entry name" value="Type_1_exporter"/>
</dbReference>
<keyword evidence="6" id="KW-0067">ATP-binding</keyword>
<keyword evidence="4 9" id="KW-0812">Transmembrane</keyword>
<feature type="transmembrane region" description="Helical" evidence="9">
    <location>
        <begin position="67"/>
        <end position="83"/>
    </location>
</feature>
<keyword evidence="8 9" id="KW-0472">Membrane</keyword>
<reference evidence="12" key="1">
    <citation type="submission" date="2018-05" db="EMBL/GenBank/DDBJ databases">
        <authorList>
            <person name="Lanie J.A."/>
            <person name="Ng W.-L."/>
            <person name="Kazmierczak K.M."/>
            <person name="Andrzejewski T.M."/>
            <person name="Davidsen T.M."/>
            <person name="Wayne K.J."/>
            <person name="Tettelin H."/>
            <person name="Glass J.I."/>
            <person name="Rusch D."/>
            <person name="Podicherti R."/>
            <person name="Tsui H.-C.T."/>
            <person name="Winkler M.E."/>
        </authorList>
    </citation>
    <scope>NUCLEOTIDE SEQUENCE</scope>
</reference>
<feature type="domain" description="ABC transporter" evidence="10">
    <location>
        <begin position="245"/>
        <end position="481"/>
    </location>
</feature>
<accession>A0A381VWE2</accession>
<dbReference type="InterPro" id="IPR003593">
    <property type="entry name" value="AAA+_ATPase"/>
</dbReference>
<feature type="transmembrane region" description="Helical" evidence="9">
    <location>
        <begin position="182"/>
        <end position="207"/>
    </location>
</feature>
<dbReference type="GO" id="GO:0015421">
    <property type="term" value="F:ABC-type oligopeptide transporter activity"/>
    <property type="evidence" value="ECO:0007669"/>
    <property type="project" value="TreeGrafter"/>
</dbReference>
<evidence type="ECO:0000259" key="11">
    <source>
        <dbReference type="PROSITE" id="PS50929"/>
    </source>
</evidence>
<dbReference type="AlphaFoldDB" id="A0A381VWE2"/>
<evidence type="ECO:0000256" key="5">
    <source>
        <dbReference type="ARBA" id="ARBA00022741"/>
    </source>
</evidence>
<organism evidence="12">
    <name type="scientific">marine metagenome</name>
    <dbReference type="NCBI Taxonomy" id="408172"/>
    <lineage>
        <taxon>unclassified sequences</taxon>
        <taxon>metagenomes</taxon>
        <taxon>ecological metagenomes</taxon>
    </lineage>
</organism>
<proteinExistence type="predicted"/>
<dbReference type="PANTHER" id="PTHR43394">
    <property type="entry name" value="ATP-DEPENDENT PERMEASE MDL1, MITOCHONDRIAL"/>
    <property type="match status" value="1"/>
</dbReference>
<gene>
    <name evidence="12" type="ORF">METZ01_LOCUS97255</name>
</gene>
<dbReference type="SUPFAM" id="SSF90123">
    <property type="entry name" value="ABC transporter transmembrane region"/>
    <property type="match status" value="1"/>
</dbReference>
<dbReference type="PROSITE" id="PS50893">
    <property type="entry name" value="ABC_TRANSPORTER_2"/>
    <property type="match status" value="1"/>
</dbReference>
<dbReference type="PROSITE" id="PS50929">
    <property type="entry name" value="ABC_TM1F"/>
    <property type="match status" value="1"/>
</dbReference>
<dbReference type="PANTHER" id="PTHR43394:SF1">
    <property type="entry name" value="ATP-BINDING CASSETTE SUB-FAMILY B MEMBER 10, MITOCHONDRIAL"/>
    <property type="match status" value="1"/>
</dbReference>